<evidence type="ECO:0000313" key="1">
    <source>
        <dbReference type="EMBL" id="SHG98796.1"/>
    </source>
</evidence>
<dbReference type="AlphaFoldDB" id="A0A1M5PAJ2"/>
<organism evidence="1 2">
    <name type="scientific">Chryseobacterium oranimense</name>
    <dbReference type="NCBI Taxonomy" id="421058"/>
    <lineage>
        <taxon>Bacteria</taxon>
        <taxon>Pseudomonadati</taxon>
        <taxon>Bacteroidota</taxon>
        <taxon>Flavobacteriia</taxon>
        <taxon>Flavobacteriales</taxon>
        <taxon>Weeksellaceae</taxon>
        <taxon>Chryseobacterium group</taxon>
        <taxon>Chryseobacterium</taxon>
    </lineage>
</organism>
<name>A0A1M5PAJ2_9FLAO</name>
<gene>
    <name evidence="1" type="ORF">SAMN05421866_1739</name>
</gene>
<evidence type="ECO:0000313" key="2">
    <source>
        <dbReference type="Proteomes" id="UP000184047"/>
    </source>
</evidence>
<reference evidence="2" key="1">
    <citation type="submission" date="2016-11" db="EMBL/GenBank/DDBJ databases">
        <authorList>
            <person name="Varghese N."/>
            <person name="Submissions S."/>
        </authorList>
    </citation>
    <scope>NUCLEOTIDE SEQUENCE [LARGE SCALE GENOMIC DNA]</scope>
    <source>
        <strain evidence="2">DSM 19055</strain>
    </source>
</reference>
<sequence>MNDKSDFGSFRNRLSDNKDKDIFFFPHKQEIAENTS</sequence>
<proteinExistence type="predicted"/>
<keyword evidence="2" id="KW-1185">Reference proteome</keyword>
<dbReference type="STRING" id="421058.SAMN05421866_1739"/>
<protein>
    <submittedName>
        <fullName evidence="1">Uncharacterized protein</fullName>
    </submittedName>
</protein>
<accession>A0A1M5PAJ2</accession>
<dbReference type="EMBL" id="FQWT01000002">
    <property type="protein sequence ID" value="SHG98796.1"/>
    <property type="molecule type" value="Genomic_DNA"/>
</dbReference>
<dbReference type="Proteomes" id="UP000184047">
    <property type="component" value="Unassembled WGS sequence"/>
</dbReference>